<evidence type="ECO:0000256" key="4">
    <source>
        <dbReference type="SAM" id="MobiDB-lite"/>
    </source>
</evidence>
<dbReference type="Pfam" id="PF03226">
    <property type="entry name" value="Yippee-Mis18"/>
    <property type="match status" value="1"/>
</dbReference>
<reference evidence="6" key="2">
    <citation type="submission" date="2020-08" db="EMBL/GenBank/DDBJ databases">
        <title>Plant Genome Project.</title>
        <authorList>
            <person name="Zhang R.-G."/>
        </authorList>
    </citation>
    <scope>NUCLEOTIDE SEQUENCE</scope>
    <source>
        <strain evidence="6">Huo1</strain>
        <tissue evidence="6">Leaf</tissue>
    </source>
</reference>
<evidence type="ECO:0000313" key="7">
    <source>
        <dbReference type="Proteomes" id="UP000298416"/>
    </source>
</evidence>
<gene>
    <name evidence="6" type="ORF">SASPL_114816</name>
</gene>
<evidence type="ECO:0000313" key="6">
    <source>
        <dbReference type="EMBL" id="KAG6424398.1"/>
    </source>
</evidence>
<dbReference type="EMBL" id="PNBA02000005">
    <property type="protein sequence ID" value="KAG6424398.1"/>
    <property type="molecule type" value="Genomic_DNA"/>
</dbReference>
<evidence type="ECO:0000259" key="5">
    <source>
        <dbReference type="PROSITE" id="PS51792"/>
    </source>
</evidence>
<feature type="domain" description="Yippee" evidence="5">
    <location>
        <begin position="219"/>
        <end position="316"/>
    </location>
</feature>
<dbReference type="PROSITE" id="PS51792">
    <property type="entry name" value="YIPPEE"/>
    <property type="match status" value="1"/>
</dbReference>
<proteinExistence type="inferred from homology"/>
<evidence type="ECO:0000256" key="2">
    <source>
        <dbReference type="ARBA" id="ARBA00022723"/>
    </source>
</evidence>
<dbReference type="InterPro" id="IPR034751">
    <property type="entry name" value="Yippee"/>
</dbReference>
<comment type="similarity">
    <text evidence="1">Belongs to the yippee family.</text>
</comment>
<name>A0A8X8Y6S8_SALSN</name>
<dbReference type="GO" id="GO:0046872">
    <property type="term" value="F:metal ion binding"/>
    <property type="evidence" value="ECO:0007669"/>
    <property type="project" value="UniProtKB-KW"/>
</dbReference>
<comment type="caution">
    <text evidence="6">The sequence shown here is derived from an EMBL/GenBank/DDBJ whole genome shotgun (WGS) entry which is preliminary data.</text>
</comment>
<dbReference type="InterPro" id="IPR004910">
    <property type="entry name" value="Yippee/Mis18/Cereblon"/>
</dbReference>
<reference evidence="6" key="1">
    <citation type="submission" date="2018-01" db="EMBL/GenBank/DDBJ databases">
        <authorList>
            <person name="Mao J.F."/>
        </authorList>
    </citation>
    <scope>NUCLEOTIDE SEQUENCE</scope>
    <source>
        <strain evidence="6">Huo1</strain>
        <tissue evidence="6">Leaf</tissue>
    </source>
</reference>
<accession>A0A8X8Y6S8</accession>
<dbReference type="InterPro" id="IPR039058">
    <property type="entry name" value="Yippee_fam"/>
</dbReference>
<evidence type="ECO:0000256" key="1">
    <source>
        <dbReference type="ARBA" id="ARBA00005613"/>
    </source>
</evidence>
<keyword evidence="2" id="KW-0479">Metal-binding</keyword>
<keyword evidence="3" id="KW-0862">Zinc</keyword>
<feature type="region of interest" description="Disordered" evidence="4">
    <location>
        <begin position="42"/>
        <end position="71"/>
    </location>
</feature>
<evidence type="ECO:0000256" key="3">
    <source>
        <dbReference type="ARBA" id="ARBA00022833"/>
    </source>
</evidence>
<dbReference type="Proteomes" id="UP000298416">
    <property type="component" value="Unassembled WGS sequence"/>
</dbReference>
<protein>
    <recommendedName>
        <fullName evidence="5">Yippee domain-containing protein</fullName>
    </recommendedName>
</protein>
<keyword evidence="7" id="KW-1185">Reference proteome</keyword>
<dbReference type="AlphaFoldDB" id="A0A8X8Y6S8"/>
<sequence>MHRSHIANADDRRQPRSPLADGYGWINPRIIRIPVASRGRGRISAASRGRGRIPAASRVRGRISTGSRRRSRDDEGLIHHLWWNICRSSIGEPVGSVGDSPTTGGVIGGEGGAIPTRYIAGGEGGASSSGVLSGGECDATSMSDEEFKRRYCVTEAGKALWEKCKAGDEGDATSMSDEEFVRRYCVTEAGKAFRNSLFAAVKLGLMADVCGIIRPPLTHLHIVVFEQPKPTATLNSIPPPCTGLPGDCKLQLCFLKCATRRVNVTSGPPEERMMISGMHTVSDVFCCSCGHLLGWKYLVAHEESQKYKQGKFALER</sequence>
<organism evidence="6">
    <name type="scientific">Salvia splendens</name>
    <name type="common">Scarlet sage</name>
    <dbReference type="NCBI Taxonomy" id="180675"/>
    <lineage>
        <taxon>Eukaryota</taxon>
        <taxon>Viridiplantae</taxon>
        <taxon>Streptophyta</taxon>
        <taxon>Embryophyta</taxon>
        <taxon>Tracheophyta</taxon>
        <taxon>Spermatophyta</taxon>
        <taxon>Magnoliopsida</taxon>
        <taxon>eudicotyledons</taxon>
        <taxon>Gunneridae</taxon>
        <taxon>Pentapetalae</taxon>
        <taxon>asterids</taxon>
        <taxon>lamiids</taxon>
        <taxon>Lamiales</taxon>
        <taxon>Lamiaceae</taxon>
        <taxon>Nepetoideae</taxon>
        <taxon>Mentheae</taxon>
        <taxon>Salviinae</taxon>
        <taxon>Salvia</taxon>
        <taxon>Salvia subgen. Calosphace</taxon>
        <taxon>core Calosphace</taxon>
    </lineage>
</organism>
<feature type="region of interest" description="Disordered" evidence="4">
    <location>
        <begin position="1"/>
        <end position="20"/>
    </location>
</feature>
<dbReference type="PANTHER" id="PTHR13848">
    <property type="entry name" value="PROTEIN YIPPEE-LIKE CG15309-RELATED"/>
    <property type="match status" value="1"/>
</dbReference>